<evidence type="ECO:0000313" key="4">
    <source>
        <dbReference type="Proteomes" id="UP000305848"/>
    </source>
</evidence>
<dbReference type="OrthoDB" id="908418at2"/>
<comment type="caution">
    <text evidence="3">The sequence shown here is derived from an EMBL/GenBank/DDBJ whole genome shotgun (WGS) entry which is preliminary data.</text>
</comment>
<dbReference type="Pfam" id="PF16314">
    <property type="entry name" value="DUF4954"/>
    <property type="match status" value="1"/>
</dbReference>
<dbReference type="InterPro" id="IPR011004">
    <property type="entry name" value="Trimer_LpxA-like_sf"/>
</dbReference>
<name>A0A4U3L040_9BACT</name>
<dbReference type="AlphaFoldDB" id="A0A4U3L040"/>
<protein>
    <submittedName>
        <fullName evidence="3">DUF4954 family protein</fullName>
    </submittedName>
</protein>
<sequence length="741" mass="83979">MGKNNITKSTVSALGYHFIAQAYLPEGKDEYYLRNLQNRSGINYRQLTAYEIEVLVRNRNTSDNWNNLLVSDAFNPELVKNCKFYGLVRIGKLEPYVLSFSDLKLPVGLYNSTIISSDFGDNVAIDNVHYMSHYITGSKVIITNVNELVTTDHSKFGNGIVKEGEEESVRIWLEICNENGGRKVIPFVSMQAGDAWLWSRYREDDLLLERFKEFTEKEYKVARGYYGKIGDRTVIKNCGIIKDVWIGADAYIKGANKLKNLTINSGEEGQTQIGEGCELVNGVIGFGCRVFYGVKAVRFIMASHSQLKYGARLINSYLGNNATISCCEVLNSLIFPSHEQHHNNSFLCAAMVMGQSNIPAGATIGSNHNSRGADGEIIVGRGFWPGLCVSLKHNTKVASFTIIAKGDYNYELNIPVPFALVSNDVAKDRLVVMPAYWFLYNMYALARNAWKYADRDNRTERIQFLETDFLAPDSVNEMFDAIALFETAVGAAFYREKRPEILPTDEQCLLEGRQLLQQKNEVVKELEINVAGFENAKRKTAITKVQQAYDAFREMITFYGICGLITVAEQYDYTGLQSLLKTATYAHRNNWLNVGGQLIPEDEVEKAKRLIKEGEIASWIDVHQFYITQGQRYPEQKLLHQLASLSEVKQMPLDMLSMEEIHILLEDAIVIKEKVAAAIHASRAKDYNNPFRKMVYESELEMEKVVGRLEDNSFILQQAKEVEAFKNKVAELKEKLMQQVI</sequence>
<dbReference type="InterPro" id="IPR049208">
    <property type="entry name" value="DUF6819"/>
</dbReference>
<feature type="domain" description="DUF4954" evidence="1">
    <location>
        <begin position="44"/>
        <end position="484"/>
    </location>
</feature>
<organism evidence="3 4">
    <name type="scientific">Ilyomonas limi</name>
    <dbReference type="NCBI Taxonomy" id="2575867"/>
    <lineage>
        <taxon>Bacteria</taxon>
        <taxon>Pseudomonadati</taxon>
        <taxon>Bacteroidota</taxon>
        <taxon>Chitinophagia</taxon>
        <taxon>Chitinophagales</taxon>
        <taxon>Chitinophagaceae</taxon>
        <taxon>Ilyomonas</taxon>
    </lineage>
</organism>
<dbReference type="Gene3D" id="2.160.10.10">
    <property type="entry name" value="Hexapeptide repeat proteins"/>
    <property type="match status" value="1"/>
</dbReference>
<gene>
    <name evidence="3" type="ORF">FC093_11680</name>
</gene>
<proteinExistence type="predicted"/>
<reference evidence="3 4" key="1">
    <citation type="submission" date="2019-05" db="EMBL/GenBank/DDBJ databases">
        <title>Panacibacter sp. strain 17mud1-8 Genome sequencing and assembly.</title>
        <authorList>
            <person name="Chhetri G."/>
        </authorList>
    </citation>
    <scope>NUCLEOTIDE SEQUENCE [LARGE SCALE GENOMIC DNA]</scope>
    <source>
        <strain evidence="3 4">17mud1-8</strain>
    </source>
</reference>
<evidence type="ECO:0000259" key="2">
    <source>
        <dbReference type="Pfam" id="PF20683"/>
    </source>
</evidence>
<evidence type="ECO:0000259" key="1">
    <source>
        <dbReference type="Pfam" id="PF16314"/>
    </source>
</evidence>
<dbReference type="Proteomes" id="UP000305848">
    <property type="component" value="Unassembled WGS sequence"/>
</dbReference>
<accession>A0A4U3L040</accession>
<dbReference type="SUPFAM" id="SSF51161">
    <property type="entry name" value="Trimeric LpxA-like enzymes"/>
    <property type="match status" value="1"/>
</dbReference>
<dbReference type="InterPro" id="IPR032533">
    <property type="entry name" value="DUF4954"/>
</dbReference>
<dbReference type="RefSeq" id="WP_137261967.1">
    <property type="nucleotide sequence ID" value="NZ_SZQL01000008.1"/>
</dbReference>
<keyword evidence="4" id="KW-1185">Reference proteome</keyword>
<dbReference type="EMBL" id="SZQL01000008">
    <property type="protein sequence ID" value="TKK68288.1"/>
    <property type="molecule type" value="Genomic_DNA"/>
</dbReference>
<dbReference type="Pfam" id="PF20683">
    <property type="entry name" value="DUF6819"/>
    <property type="match status" value="1"/>
</dbReference>
<evidence type="ECO:0000313" key="3">
    <source>
        <dbReference type="EMBL" id="TKK68288.1"/>
    </source>
</evidence>
<feature type="domain" description="DUF6819" evidence="2">
    <location>
        <begin position="576"/>
        <end position="736"/>
    </location>
</feature>